<evidence type="ECO:0000313" key="2">
    <source>
        <dbReference type="EnsemblMetazoa" id="MDOA015927-PA"/>
    </source>
</evidence>
<dbReference type="VEuPathDB" id="VectorBase:MDOMA2_018547"/>
<protein>
    <submittedName>
        <fullName evidence="2">Uncharacterized protein</fullName>
    </submittedName>
</protein>
<dbReference type="RefSeq" id="XP_011295397.2">
    <property type="nucleotide sequence ID" value="XM_011297095.3"/>
</dbReference>
<keyword evidence="1" id="KW-0732">Signal</keyword>
<dbReference type="EnsemblMetazoa" id="MDOA015927-RA">
    <property type="protein sequence ID" value="MDOA015927-PA"/>
    <property type="gene ID" value="MDOA015927"/>
</dbReference>
<dbReference type="AlphaFoldDB" id="A0A1I8NJ05"/>
<gene>
    <name evidence="2" type="primary">105262346</name>
</gene>
<reference evidence="2" key="1">
    <citation type="submission" date="2020-05" db="UniProtKB">
        <authorList>
            <consortium name="EnsemblMetazoa"/>
        </authorList>
    </citation>
    <scope>IDENTIFICATION</scope>
    <source>
        <strain evidence="2">Aabys</strain>
    </source>
</reference>
<evidence type="ECO:0000256" key="1">
    <source>
        <dbReference type="SAM" id="SignalP"/>
    </source>
</evidence>
<dbReference type="OrthoDB" id="8047158at2759"/>
<dbReference type="KEGG" id="mde:105262346"/>
<feature type="signal peptide" evidence="1">
    <location>
        <begin position="1"/>
        <end position="20"/>
    </location>
</feature>
<accession>A0A1I8NJ05</accession>
<sequence length="80" mass="9010">MKSFMILCFLLVCCLYLAIAAPAPAENSNSVQFIKYNSEKDLEEIQRQIIAQYDHLGGTSQFHQVQSASIVDPYNIKISL</sequence>
<dbReference type="VEuPathDB" id="VectorBase:MDOA015927"/>
<name>A0A1I8NJ05_MUSDO</name>
<proteinExistence type="predicted"/>
<feature type="chain" id="PRO_5044561748" evidence="1">
    <location>
        <begin position="21"/>
        <end position="80"/>
    </location>
</feature>
<organism evidence="2">
    <name type="scientific">Musca domestica</name>
    <name type="common">House fly</name>
    <dbReference type="NCBI Taxonomy" id="7370"/>
    <lineage>
        <taxon>Eukaryota</taxon>
        <taxon>Metazoa</taxon>
        <taxon>Ecdysozoa</taxon>
        <taxon>Arthropoda</taxon>
        <taxon>Hexapoda</taxon>
        <taxon>Insecta</taxon>
        <taxon>Pterygota</taxon>
        <taxon>Neoptera</taxon>
        <taxon>Endopterygota</taxon>
        <taxon>Diptera</taxon>
        <taxon>Brachycera</taxon>
        <taxon>Muscomorpha</taxon>
        <taxon>Muscoidea</taxon>
        <taxon>Muscidae</taxon>
        <taxon>Musca</taxon>
    </lineage>
</organism>